<dbReference type="EMBL" id="JANHOG010000030">
    <property type="protein sequence ID" value="KAJ3559362.1"/>
    <property type="molecule type" value="Genomic_DNA"/>
</dbReference>
<proteinExistence type="predicted"/>
<reference evidence="1" key="1">
    <citation type="submission" date="2022-07" db="EMBL/GenBank/DDBJ databases">
        <title>Genome Sequence of Phlebia brevispora.</title>
        <authorList>
            <person name="Buettner E."/>
        </authorList>
    </citation>
    <scope>NUCLEOTIDE SEQUENCE</scope>
    <source>
        <strain evidence="1">MPL23</strain>
    </source>
</reference>
<sequence>MPIVDKLSTDVSSLNAGASQSERGSATTVLNSPTNKTHDKKSKKQKTCASSVSKLFVKRLSEKAKIPTKGSDESAGFDIYATQECEIAARGQSVVKTDISIALPKGSYGRIAPRSGLAAKNGIDVGAGVIDADYRGEVKVLLFNFSDHVFKVSEGDRIAQLIIEKIENPIIEEVDDLDVTKRGKSGFGSTGVKLQSITNVGPRVFKVTRGLKRGKQMDVPMRISIPETERQLDVVALLDTGSTGSCISENFVKKHNIDTWKFDQAIGVYNADGSNNAGGPITKYTKLDLIIGDHKERIMLLVTDLGKSDMFLGYEWIEHHNPSIDWQKHTIVFDRCPKSCIQISRSEIEEGDRIMLINPQAWLRQRSVNLRATSAMDIAIEQAKKKVAKPWTELVPGEYHDFVDVFTEENFQHLPEHRPWDHVIELLPDAKPYAGKIYSMTLDEQKALDEFLEENLKTGRIRPSKSPWGAPFFFVKKKDGKLRPVQDYRKLNDMTKKNKYPLPRINDLFDKIKKAKYFTKLDVRWGYNNIRMAEGDEEKAAFITNRGLFEPLVMFFGLTNSPSTFQMFMNDIFRDMVLRGEVLIYLDDILIFSDDLNEHRKKVREVLKILRKHGLTCKPEKCEFEVQETEYLGHIISNGSIRMDPAKVEGVTKWPVPTCKKDVQQFLGFANFYRKFIKDFSKIAQPMTKLTGQAEWSWDTEQQDAFERIKTAMTTAPVLAVPNDDDQFKVECDASKFALGAELAQKQDGTWRTIAYLSKSLSLAERNYEIYDRELLGLMTALDEWRHFLMGARQTFEIHTDHKNLEYFRKPQKLNPRQARWTTELQEYDFKLIHKPGSSMGHSDPMSRRPDHARGMTDDPAEVLLRPHWFAKIDVLSSQSLMDNILSHRNDYDAIVKSALISSPVDYSQTEDGLIYRRGRLVIPHDKTLIGQVIAAHHDSVSAGHPDVKTYVKGCEICQKSKIQHQAKAAPLHPNPIPDRNWQYISVDMITHLPESQGYNAILNIVDMKSKDYLAIPTTDELNSEGWANIILKHVFSKHGLPERVFSDRGAQFISKFIKDVYLKLGIRGNPSTAYHPQTDGQTERINQELENYLRIFINHRQTDWPDWLPIAEFKYRNQVHSSTGFSPFYLTHGHDAYTGRMKKIQEEASAALSIAQDTMKRSYDKHRRPPVNYKDGDLVWLEGFNLRTDRPHKKLDDKCYGPFSIIQKIGTSAYKLKLPTSWKGIHPVFNQALLTPYQAPEFPEQEKSRSVPNVETFKDKVEEILDSRVRRGGLQYLVKWQDKPRSENTWEPRSSLLKTYKPLMDQFHTSNPNAPRMPTITIPGGQQHRNIKINVPEDHLEWERWSTIRNQWECRKLMQQTILFVRPEDIPDLIFQRVPTISLDDNLPINTI</sequence>
<evidence type="ECO:0000313" key="2">
    <source>
        <dbReference type="Proteomes" id="UP001148662"/>
    </source>
</evidence>
<evidence type="ECO:0000313" key="1">
    <source>
        <dbReference type="EMBL" id="KAJ3559362.1"/>
    </source>
</evidence>
<keyword evidence="2" id="KW-1185">Reference proteome</keyword>
<protein>
    <submittedName>
        <fullName evidence="1">Uncharacterized protein</fullName>
    </submittedName>
</protein>
<name>A0ACC1TER0_9APHY</name>
<dbReference type="Proteomes" id="UP001148662">
    <property type="component" value="Unassembled WGS sequence"/>
</dbReference>
<comment type="caution">
    <text evidence="1">The sequence shown here is derived from an EMBL/GenBank/DDBJ whole genome shotgun (WGS) entry which is preliminary data.</text>
</comment>
<gene>
    <name evidence="1" type="ORF">NM688_g396</name>
</gene>
<accession>A0ACC1TER0</accession>
<organism evidence="1 2">
    <name type="scientific">Phlebia brevispora</name>
    <dbReference type="NCBI Taxonomy" id="194682"/>
    <lineage>
        <taxon>Eukaryota</taxon>
        <taxon>Fungi</taxon>
        <taxon>Dikarya</taxon>
        <taxon>Basidiomycota</taxon>
        <taxon>Agaricomycotina</taxon>
        <taxon>Agaricomycetes</taxon>
        <taxon>Polyporales</taxon>
        <taxon>Meruliaceae</taxon>
        <taxon>Phlebia</taxon>
    </lineage>
</organism>